<evidence type="ECO:0000313" key="2">
    <source>
        <dbReference type="Proteomes" id="UP000270411"/>
    </source>
</evidence>
<organism evidence="1 2">
    <name type="scientific">Cupriavidus pauculus</name>
    <dbReference type="NCBI Taxonomy" id="82633"/>
    <lineage>
        <taxon>Bacteria</taxon>
        <taxon>Pseudomonadati</taxon>
        <taxon>Pseudomonadota</taxon>
        <taxon>Betaproteobacteria</taxon>
        <taxon>Burkholderiales</taxon>
        <taxon>Burkholderiaceae</taxon>
        <taxon>Cupriavidus</taxon>
    </lineage>
</organism>
<dbReference type="EMBL" id="CP033969">
    <property type="protein sequence ID" value="AZG12704.1"/>
    <property type="molecule type" value="Genomic_DNA"/>
</dbReference>
<dbReference type="RefSeq" id="WP_124682592.1">
    <property type="nucleotide sequence ID" value="NZ_CP033969.1"/>
</dbReference>
<evidence type="ECO:0000313" key="1">
    <source>
        <dbReference type="EMBL" id="AZG12704.1"/>
    </source>
</evidence>
<dbReference type="Proteomes" id="UP000270411">
    <property type="component" value="Chromosome 1"/>
</dbReference>
<sequence>MNLIKFDKDSFLSLEDNFLHRRVSYFDHFLSNDEFDECQFLYYQLALESDALPSYMVAEERLLDLWERLARAGRNFTLADGRVDEIPSLTETMAIGMNVMRDTGGCSVCFDGAGVVWEPSFDLTHLIWMPKSWSWEYVEQMVNSSGLHFLD</sequence>
<dbReference type="OrthoDB" id="9962825at2"/>
<reference evidence="2" key="1">
    <citation type="submission" date="2018-11" db="EMBL/GenBank/DDBJ databases">
        <title>FDA dAtabase for Regulatory Grade micrObial Sequences (FDA-ARGOS): Supporting development and validation of Infectious Disease Dx tests.</title>
        <authorList>
            <person name="Goldberg B."/>
            <person name="Campos J."/>
            <person name="Tallon L."/>
            <person name="Sadzewicz L."/>
            <person name="Zhao X."/>
            <person name="Vavikolanu K."/>
            <person name="Mehta A."/>
            <person name="Aluvathingal J."/>
            <person name="Nadendla S."/>
            <person name="Geyer C."/>
            <person name="Nandy P."/>
            <person name="Yan Y."/>
            <person name="Sichtig H."/>
        </authorList>
    </citation>
    <scope>NUCLEOTIDE SEQUENCE [LARGE SCALE GENOMIC DNA]</scope>
    <source>
        <strain evidence="2">FDAARGOS_614</strain>
    </source>
</reference>
<dbReference type="AlphaFoldDB" id="A0A3G8GX66"/>
<dbReference type="KEGG" id="cpau:EHF44_04230"/>
<accession>A0A3G8GX66</accession>
<name>A0A3G8GX66_9BURK</name>
<proteinExistence type="predicted"/>
<protein>
    <submittedName>
        <fullName evidence="1">Uncharacterized protein</fullName>
    </submittedName>
</protein>
<gene>
    <name evidence="1" type="ORF">EHF44_04230</name>
</gene>